<feature type="chain" id="PRO_5040363530" evidence="1">
    <location>
        <begin position="23"/>
        <end position="83"/>
    </location>
</feature>
<sequence>MFATATSGILLATGWFVHMSSYARIPRPGRLCILNGLELPRQDNVQYTSPLGQPAINVKVASVLAGLVRRRQQANLMLASSGP</sequence>
<organism evidence="2 3">
    <name type="scientific">Cryphonectria parasitica (strain ATCC 38755 / EP155)</name>
    <dbReference type="NCBI Taxonomy" id="660469"/>
    <lineage>
        <taxon>Eukaryota</taxon>
        <taxon>Fungi</taxon>
        <taxon>Dikarya</taxon>
        <taxon>Ascomycota</taxon>
        <taxon>Pezizomycotina</taxon>
        <taxon>Sordariomycetes</taxon>
        <taxon>Sordariomycetidae</taxon>
        <taxon>Diaporthales</taxon>
        <taxon>Cryphonectriaceae</taxon>
        <taxon>Cryphonectria-Endothia species complex</taxon>
        <taxon>Cryphonectria</taxon>
    </lineage>
</organism>
<evidence type="ECO:0000256" key="1">
    <source>
        <dbReference type="SAM" id="SignalP"/>
    </source>
</evidence>
<evidence type="ECO:0000313" key="2">
    <source>
        <dbReference type="EMBL" id="KAF3764570.1"/>
    </source>
</evidence>
<proteinExistence type="predicted"/>
<dbReference type="RefSeq" id="XP_040775531.1">
    <property type="nucleotide sequence ID" value="XM_040924560.1"/>
</dbReference>
<keyword evidence="1" id="KW-0732">Signal</keyword>
<dbReference type="EMBL" id="MU032348">
    <property type="protein sequence ID" value="KAF3764570.1"/>
    <property type="molecule type" value="Genomic_DNA"/>
</dbReference>
<feature type="signal peptide" evidence="1">
    <location>
        <begin position="1"/>
        <end position="22"/>
    </location>
</feature>
<dbReference type="AlphaFoldDB" id="A0A9P5CP34"/>
<evidence type="ECO:0000313" key="3">
    <source>
        <dbReference type="Proteomes" id="UP000803844"/>
    </source>
</evidence>
<dbReference type="GeneID" id="63841689"/>
<keyword evidence="3" id="KW-1185">Reference proteome</keyword>
<comment type="caution">
    <text evidence="2">The sequence shown here is derived from an EMBL/GenBank/DDBJ whole genome shotgun (WGS) entry which is preliminary data.</text>
</comment>
<reference evidence="2" key="1">
    <citation type="journal article" date="2020" name="Phytopathology">
        <title>Genome sequence of the chestnut blight fungus Cryphonectria parasitica EP155: A fundamental resource for an archetypical invasive plant pathogen.</title>
        <authorList>
            <person name="Crouch J.A."/>
            <person name="Dawe A."/>
            <person name="Aerts A."/>
            <person name="Barry K."/>
            <person name="Churchill A.C.L."/>
            <person name="Grimwood J."/>
            <person name="Hillman B."/>
            <person name="Milgroom M.G."/>
            <person name="Pangilinan J."/>
            <person name="Smith M."/>
            <person name="Salamov A."/>
            <person name="Schmutz J."/>
            <person name="Yadav J."/>
            <person name="Grigoriev I.V."/>
            <person name="Nuss D."/>
        </authorList>
    </citation>
    <scope>NUCLEOTIDE SEQUENCE</scope>
    <source>
        <strain evidence="2">EP155</strain>
    </source>
</reference>
<name>A0A9P5CP34_CRYP1</name>
<dbReference type="Proteomes" id="UP000803844">
    <property type="component" value="Unassembled WGS sequence"/>
</dbReference>
<accession>A0A9P5CP34</accession>
<gene>
    <name evidence="2" type="ORF">M406DRAFT_55875</name>
</gene>
<protein>
    <submittedName>
        <fullName evidence="2">Uncharacterized protein</fullName>
    </submittedName>
</protein>